<keyword evidence="2" id="KW-1185">Reference proteome</keyword>
<reference evidence="1 2" key="1">
    <citation type="journal article" date="2006" name="J. Gen. Virol.">
        <title>Sequence analysis of the Choristoneura occidentalis granulovirus genome.</title>
        <authorList>
            <person name="Escasa S.R."/>
            <person name="Lauzon H.A.M."/>
            <person name="Mathur A.C."/>
            <person name="Krell P.J."/>
            <person name="Arif B.M."/>
        </authorList>
    </citation>
    <scope>NUCLEOTIDE SEQUENCE [LARGE SCALE GENOMIC DNA]</scope>
</reference>
<dbReference type="KEGG" id="vg:4155968"/>
<dbReference type="InterPro" id="IPR007765">
    <property type="entry name" value="Baculo_p24"/>
</dbReference>
<dbReference type="GO" id="GO:0019028">
    <property type="term" value="C:viral capsid"/>
    <property type="evidence" value="ECO:0007669"/>
    <property type="project" value="InterPro"/>
</dbReference>
<dbReference type="EMBL" id="DQ333351">
    <property type="protein sequence ID" value="ABC61186.1"/>
    <property type="molecule type" value="Genomic_DNA"/>
</dbReference>
<accession>Q1A4P4</accession>
<dbReference type="Pfam" id="PF05073">
    <property type="entry name" value="Baculo_p24"/>
    <property type="match status" value="1"/>
</dbReference>
<gene>
    <name evidence="1" type="primary">p24</name>
</gene>
<dbReference type="RefSeq" id="YP_654473.1">
    <property type="nucleotide sequence ID" value="NC_008168.1"/>
</dbReference>
<name>Q1A4P4_9BBAC</name>
<sequence>MSFDYNSGPIEVFLVTNDEKGVNGYAEVTAVAHLLSPFTRISTTQIWNTIHPSYKVQNNGKNFIHAIAICKYLSAIPESDSVAYTNLRQLVRDLFVGDQKEMDDETKKELSQIKVLLEQLKESPSNILSDFNGLLNILKTEIIADLKKYLAPAPDIIDSMPNEVDIKPLIEFAVEPVNPEAQ</sequence>
<dbReference type="OrthoDB" id="18599at10239"/>
<organism evidence="1 2">
    <name type="scientific">Choristoneura occidentalis granulovirus</name>
    <dbReference type="NCBI Taxonomy" id="364745"/>
    <lineage>
        <taxon>Viruses</taxon>
        <taxon>Viruses incertae sedis</taxon>
        <taxon>Naldaviricetes</taxon>
        <taxon>Lefavirales</taxon>
        <taxon>Baculoviridae</taxon>
        <taxon>Betabaculovirus</taxon>
        <taxon>Betabaculovirus chofumiferanae</taxon>
    </lineage>
</organism>
<dbReference type="Proteomes" id="UP000202317">
    <property type="component" value="Segment"/>
</dbReference>
<evidence type="ECO:0000313" key="1">
    <source>
        <dbReference type="EMBL" id="ABC61186.1"/>
    </source>
</evidence>
<evidence type="ECO:0000313" key="2">
    <source>
        <dbReference type="Proteomes" id="UP000202317"/>
    </source>
</evidence>
<dbReference type="GeneID" id="4155968"/>
<protein>
    <submittedName>
        <fullName evidence="1">P24 capsid protein</fullName>
    </submittedName>
</protein>
<proteinExistence type="predicted"/>